<evidence type="ECO:0000256" key="1">
    <source>
        <dbReference type="SAM" id="MobiDB-lite"/>
    </source>
</evidence>
<reference evidence="2 3" key="1">
    <citation type="submission" date="2019-07" db="EMBL/GenBank/DDBJ databases">
        <title>Complete Genome Sequence and Methylome Analysis of Nocardia otitidis-caviarum NEB252.</title>
        <authorList>
            <person name="Fomenkov A."/>
            <person name="Anton B.P."/>
            <person name="Vincze T."/>
            <person name="Roberts R.J."/>
        </authorList>
    </citation>
    <scope>NUCLEOTIDE SEQUENCE [LARGE SCALE GENOMIC DNA]</scope>
    <source>
        <strain evidence="2 3">NEB252</strain>
    </source>
</reference>
<feature type="region of interest" description="Disordered" evidence="1">
    <location>
        <begin position="35"/>
        <end position="54"/>
    </location>
</feature>
<dbReference type="Proteomes" id="UP000317039">
    <property type="component" value="Chromosome"/>
</dbReference>
<dbReference type="AlphaFoldDB" id="A0A516NFA6"/>
<evidence type="ECO:0000313" key="2">
    <source>
        <dbReference type="EMBL" id="QDP77590.1"/>
    </source>
</evidence>
<dbReference type="RefSeq" id="WP_143979305.1">
    <property type="nucleotide sequence ID" value="NZ_CP041695.1"/>
</dbReference>
<proteinExistence type="predicted"/>
<dbReference type="KEGG" id="nod:FOH10_01345"/>
<gene>
    <name evidence="2" type="ORF">FOH10_01345</name>
</gene>
<name>A0A516NFA6_9NOCA</name>
<dbReference type="EMBL" id="CP041695">
    <property type="protein sequence ID" value="QDP77590.1"/>
    <property type="molecule type" value="Genomic_DNA"/>
</dbReference>
<evidence type="ECO:0000313" key="3">
    <source>
        <dbReference type="Proteomes" id="UP000317039"/>
    </source>
</evidence>
<sequence>MKANGVWQERELSGVAELTSRRFLTPEEVHHVARAQRGSAAALSGEPAGAREREPAHRLRGLLYRLVCGSSVNAGGTPRHKAAPAQIVAEWRPVAAALTLWGLARWIGPDTLEATEAGVEWIAADLRLRGVELTP</sequence>
<accession>A0A516NFA6</accession>
<organism evidence="2 3">
    <name type="scientific">Nocardia otitidiscaviarum</name>
    <dbReference type="NCBI Taxonomy" id="1823"/>
    <lineage>
        <taxon>Bacteria</taxon>
        <taxon>Bacillati</taxon>
        <taxon>Actinomycetota</taxon>
        <taxon>Actinomycetes</taxon>
        <taxon>Mycobacteriales</taxon>
        <taxon>Nocardiaceae</taxon>
        <taxon>Nocardia</taxon>
    </lineage>
</organism>
<protein>
    <submittedName>
        <fullName evidence="2">Uncharacterized protein</fullName>
    </submittedName>
</protein>
<dbReference type="GeneID" id="80331047"/>